<dbReference type="EMBL" id="JABWDJ010000491">
    <property type="protein sequence ID" value="NVB76452.1"/>
    <property type="molecule type" value="Genomic_DNA"/>
</dbReference>
<evidence type="ECO:0000259" key="1">
    <source>
        <dbReference type="Pfam" id="PF16313"/>
    </source>
</evidence>
<evidence type="ECO:0000313" key="3">
    <source>
        <dbReference type="Proteomes" id="UP000524321"/>
    </source>
</evidence>
<feature type="non-terminal residue" evidence="2">
    <location>
        <position position="113"/>
    </location>
</feature>
<feature type="domain" description="EcxA zinc-binding" evidence="1">
    <location>
        <begin position="1"/>
        <end position="102"/>
    </location>
</feature>
<sequence length="113" mass="13132">RYGIKNLKYIMNNLESWISEGDDTYEYREDLFIGIVEQLAMYVTHVAGNVGGYFVNEVKEGDTMPRFAQIPKAQQKEALNYLFEIYNDLNWLDNKNLLTKFPISGSPKQTIQN</sequence>
<evidence type="ECO:0000313" key="2">
    <source>
        <dbReference type="EMBL" id="NVB76452.1"/>
    </source>
</evidence>
<dbReference type="Proteomes" id="UP000524321">
    <property type="component" value="Unassembled WGS sequence"/>
</dbReference>
<reference evidence="2 3" key="2">
    <citation type="submission" date="2020-07" db="EMBL/GenBank/DDBJ databases">
        <title>Bacterial metabolism rescues the inhibition of intestinal drug absorption by food and drug additives.</title>
        <authorList>
            <person name="Zou L."/>
            <person name="Spanogiannopoulos P."/>
            <person name="Chien H.-C."/>
            <person name="Pieper L.M."/>
            <person name="Cai W."/>
            <person name="Khuri N."/>
            <person name="Pottel J."/>
            <person name="Vora B."/>
            <person name="Ni Z."/>
            <person name="Tsakalozou E."/>
            <person name="Zhang W."/>
            <person name="Shoichet B.K."/>
            <person name="Giacomini K.M."/>
            <person name="Turnbaugh P.J."/>
        </authorList>
    </citation>
    <scope>NUCLEOTIDE SEQUENCE [LARGE SCALE GENOMIC DNA]</scope>
    <source>
        <strain evidence="2 3">B33</strain>
    </source>
</reference>
<dbReference type="AlphaFoldDB" id="A0A7Y6UBM9"/>
<keyword evidence="2" id="KW-0645">Protease</keyword>
<keyword evidence="2" id="KW-0482">Metalloprotease</keyword>
<organism evidence="2 3">
    <name type="scientific">Phocaeicola vulgatus</name>
    <name type="common">Bacteroides vulgatus</name>
    <dbReference type="NCBI Taxonomy" id="821"/>
    <lineage>
        <taxon>Bacteria</taxon>
        <taxon>Pseudomonadati</taxon>
        <taxon>Bacteroidota</taxon>
        <taxon>Bacteroidia</taxon>
        <taxon>Bacteroidales</taxon>
        <taxon>Bacteroidaceae</taxon>
        <taxon>Phocaeicola</taxon>
    </lineage>
</organism>
<dbReference type="GO" id="GO:0006508">
    <property type="term" value="P:proteolysis"/>
    <property type="evidence" value="ECO:0007669"/>
    <property type="project" value="UniProtKB-KW"/>
</dbReference>
<feature type="non-terminal residue" evidence="2">
    <location>
        <position position="1"/>
    </location>
</feature>
<accession>A0A7Y6UBM9</accession>
<keyword evidence="2" id="KW-0378">Hydrolase</keyword>
<dbReference type="RefSeq" id="WP_176350918.1">
    <property type="nucleotide sequence ID" value="NZ_JABWDJ010000491.1"/>
</dbReference>
<dbReference type="PANTHER" id="PTHR38478:SF1">
    <property type="entry name" value="ZINC DEPENDENT METALLOPROTEASE DOMAIN LIPOPROTEIN"/>
    <property type="match status" value="1"/>
</dbReference>
<protein>
    <submittedName>
        <fullName evidence="2">Zinc-dependent metalloprotease</fullName>
    </submittedName>
</protein>
<gene>
    <name evidence="2" type="ORF">HUV05_23745</name>
</gene>
<dbReference type="GO" id="GO:0008237">
    <property type="term" value="F:metallopeptidase activity"/>
    <property type="evidence" value="ECO:0007669"/>
    <property type="project" value="UniProtKB-KW"/>
</dbReference>
<dbReference type="InterPro" id="IPR032534">
    <property type="entry name" value="EcxA_zinc-bd"/>
</dbReference>
<proteinExistence type="predicted"/>
<comment type="caution">
    <text evidence="2">The sequence shown here is derived from an EMBL/GenBank/DDBJ whole genome shotgun (WGS) entry which is preliminary data.</text>
</comment>
<reference evidence="2 3" key="1">
    <citation type="submission" date="2020-04" db="EMBL/GenBank/DDBJ databases">
        <authorList>
            <person name="Pieper L."/>
        </authorList>
    </citation>
    <scope>NUCLEOTIDE SEQUENCE [LARGE SCALE GENOMIC DNA]</scope>
    <source>
        <strain evidence="2 3">B33</strain>
    </source>
</reference>
<dbReference type="PANTHER" id="PTHR38478">
    <property type="entry name" value="PEPTIDASE M1A AND M12B"/>
    <property type="match status" value="1"/>
</dbReference>
<name>A0A7Y6UBM9_PHOVU</name>
<dbReference type="Pfam" id="PF16313">
    <property type="entry name" value="DUF4953"/>
    <property type="match status" value="1"/>
</dbReference>